<dbReference type="Gene3D" id="2.10.25.10">
    <property type="entry name" value="Laminin"/>
    <property type="match status" value="1"/>
</dbReference>
<dbReference type="Pfam" id="PF07534">
    <property type="entry name" value="TLD"/>
    <property type="match status" value="1"/>
</dbReference>
<dbReference type="Pfam" id="PF12947">
    <property type="entry name" value="EGF_3"/>
    <property type="match status" value="1"/>
</dbReference>
<dbReference type="InterPro" id="IPR000742">
    <property type="entry name" value="EGF"/>
</dbReference>
<dbReference type="PROSITE" id="PS01186">
    <property type="entry name" value="EGF_2"/>
    <property type="match status" value="1"/>
</dbReference>
<organism evidence="8 9">
    <name type="scientific">Porites evermanni</name>
    <dbReference type="NCBI Taxonomy" id="104178"/>
    <lineage>
        <taxon>Eukaryota</taxon>
        <taxon>Metazoa</taxon>
        <taxon>Cnidaria</taxon>
        <taxon>Anthozoa</taxon>
        <taxon>Hexacorallia</taxon>
        <taxon>Scleractinia</taxon>
        <taxon>Fungiina</taxon>
        <taxon>Poritidae</taxon>
        <taxon>Porites</taxon>
    </lineage>
</organism>
<evidence type="ECO:0000313" key="8">
    <source>
        <dbReference type="EMBL" id="CAH3196274.1"/>
    </source>
</evidence>
<evidence type="ECO:0000256" key="5">
    <source>
        <dbReference type="PROSITE-ProRule" id="PRU00076"/>
    </source>
</evidence>
<evidence type="ECO:0000256" key="2">
    <source>
        <dbReference type="ARBA" id="ARBA00022729"/>
    </source>
</evidence>
<reference evidence="8 9" key="1">
    <citation type="submission" date="2022-05" db="EMBL/GenBank/DDBJ databases">
        <authorList>
            <consortium name="Genoscope - CEA"/>
            <person name="William W."/>
        </authorList>
    </citation>
    <scope>NUCLEOTIDE SEQUENCE [LARGE SCALE GENOMIC DNA]</scope>
</reference>
<comment type="caution">
    <text evidence="5">Lacks conserved residue(s) required for the propagation of feature annotation.</text>
</comment>
<dbReference type="PANTHER" id="PTHR24042:SF5">
    <property type="entry name" value="EGF-LIKE CALCIUM-BINDING DOMAIN-CONTAINING PROTEIN"/>
    <property type="match status" value="1"/>
</dbReference>
<dbReference type="Proteomes" id="UP001159427">
    <property type="component" value="Unassembled WGS sequence"/>
</dbReference>
<dbReference type="PROSITE" id="PS00010">
    <property type="entry name" value="ASX_HYDROXYL"/>
    <property type="match status" value="1"/>
</dbReference>
<dbReference type="PROSITE" id="PS50026">
    <property type="entry name" value="EGF_3"/>
    <property type="match status" value="1"/>
</dbReference>
<evidence type="ECO:0000259" key="7">
    <source>
        <dbReference type="PROSITE" id="PS51886"/>
    </source>
</evidence>
<keyword evidence="9" id="KW-1185">Reference proteome</keyword>
<sequence length="141" mass="15828">LYLFLRLDFDECGGDNNHCHQNAICTNTIGSYSCRCSVGYAGDGLLCRGIMFEAPSGLDDSAILANDASKISQLNTWLLPHLQSPDRSYWKLCYRASNHGWRSRTFHSYCDNKGPTVTIVRVGIYIFGGYNDNSWQCKSVK</sequence>
<comment type="caution">
    <text evidence="8">The sequence shown here is derived from an EMBL/GenBank/DDBJ whole genome shotgun (WGS) entry which is preliminary data.</text>
</comment>
<feature type="non-terminal residue" evidence="8">
    <location>
        <position position="1"/>
    </location>
</feature>
<gene>
    <name evidence="8" type="ORF">PEVE_00032210</name>
</gene>
<dbReference type="InterPro" id="IPR024731">
    <property type="entry name" value="NELL2-like_EGF"/>
</dbReference>
<evidence type="ECO:0008006" key="10">
    <source>
        <dbReference type="Google" id="ProtNLM"/>
    </source>
</evidence>
<dbReference type="PROSITE" id="PS51886">
    <property type="entry name" value="TLDC"/>
    <property type="match status" value="1"/>
</dbReference>
<dbReference type="PROSITE" id="PS01187">
    <property type="entry name" value="EGF_CA"/>
    <property type="match status" value="1"/>
</dbReference>
<dbReference type="InterPro" id="IPR001881">
    <property type="entry name" value="EGF-like_Ca-bd_dom"/>
</dbReference>
<evidence type="ECO:0000256" key="1">
    <source>
        <dbReference type="ARBA" id="ARBA00022536"/>
    </source>
</evidence>
<feature type="domain" description="EGF-like" evidence="6">
    <location>
        <begin position="8"/>
        <end position="48"/>
    </location>
</feature>
<keyword evidence="1 5" id="KW-0245">EGF-like domain</keyword>
<keyword evidence="3" id="KW-1015">Disulfide bond</keyword>
<evidence type="ECO:0000313" key="9">
    <source>
        <dbReference type="Proteomes" id="UP001159427"/>
    </source>
</evidence>
<name>A0ABN8SXK8_9CNID</name>
<dbReference type="InterPro" id="IPR006571">
    <property type="entry name" value="TLDc_dom"/>
</dbReference>
<dbReference type="EMBL" id="CALNXI010004675">
    <property type="protein sequence ID" value="CAH3196274.1"/>
    <property type="molecule type" value="Genomic_DNA"/>
</dbReference>
<protein>
    <recommendedName>
        <fullName evidence="10">EGF-like domain-containing protein</fullName>
    </recommendedName>
</protein>
<evidence type="ECO:0000256" key="3">
    <source>
        <dbReference type="ARBA" id="ARBA00023157"/>
    </source>
</evidence>
<evidence type="ECO:0000256" key="4">
    <source>
        <dbReference type="ARBA" id="ARBA00023180"/>
    </source>
</evidence>
<dbReference type="InterPro" id="IPR018097">
    <property type="entry name" value="EGF_Ca-bd_CS"/>
</dbReference>
<proteinExistence type="predicted"/>
<dbReference type="InterPro" id="IPR000152">
    <property type="entry name" value="EGF-type_Asp/Asn_hydroxyl_site"/>
</dbReference>
<dbReference type="InterPro" id="IPR051586">
    <property type="entry name" value="PKC-binding_NELL"/>
</dbReference>
<accession>A0ABN8SXK8</accession>
<dbReference type="PANTHER" id="PTHR24042">
    <property type="entry name" value="NEL HOMOLOG"/>
    <property type="match status" value="1"/>
</dbReference>
<keyword evidence="4" id="KW-0325">Glycoprotein</keyword>
<dbReference type="SMART" id="SM00179">
    <property type="entry name" value="EGF_CA"/>
    <property type="match status" value="1"/>
</dbReference>
<dbReference type="SMART" id="SM00181">
    <property type="entry name" value="EGF"/>
    <property type="match status" value="1"/>
</dbReference>
<dbReference type="CDD" id="cd00054">
    <property type="entry name" value="EGF_CA"/>
    <property type="match status" value="1"/>
</dbReference>
<feature type="domain" description="TLDc" evidence="7">
    <location>
        <begin position="62"/>
        <end position="141"/>
    </location>
</feature>
<dbReference type="SUPFAM" id="SSF57196">
    <property type="entry name" value="EGF/Laminin"/>
    <property type="match status" value="1"/>
</dbReference>
<evidence type="ECO:0000259" key="6">
    <source>
        <dbReference type="PROSITE" id="PS50026"/>
    </source>
</evidence>
<keyword evidence="2" id="KW-0732">Signal</keyword>